<evidence type="ECO:0000313" key="2">
    <source>
        <dbReference type="EMBL" id="CUT03240.1"/>
    </source>
</evidence>
<organism evidence="2 3">
    <name type="scientific">Candidatus Chryseopegocella kryptomonas</name>
    <dbReference type="NCBI Taxonomy" id="1633643"/>
    <lineage>
        <taxon>Bacteria</taxon>
        <taxon>Pseudomonadati</taxon>
        <taxon>Candidatus Kryptoniota</taxon>
        <taxon>Candidatus Chryseopegocella</taxon>
    </lineage>
</organism>
<feature type="transmembrane region" description="Helical" evidence="1">
    <location>
        <begin position="37"/>
        <end position="55"/>
    </location>
</feature>
<gene>
    <name evidence="2" type="ORF">JGI23_01434</name>
</gene>
<evidence type="ECO:0008006" key="4">
    <source>
        <dbReference type="Google" id="ProtNLM"/>
    </source>
</evidence>
<feature type="transmembrane region" description="Helical" evidence="1">
    <location>
        <begin position="137"/>
        <end position="156"/>
    </location>
</feature>
<keyword evidence="1" id="KW-0472">Membrane</keyword>
<keyword evidence="1" id="KW-1133">Transmembrane helix</keyword>
<dbReference type="EMBL" id="CZVW01000015">
    <property type="protein sequence ID" value="CUT03240.1"/>
    <property type="molecule type" value="Genomic_DNA"/>
</dbReference>
<proteinExistence type="predicted"/>
<keyword evidence="1" id="KW-0812">Transmembrane</keyword>
<dbReference type="AlphaFoldDB" id="A0A0P1NVR2"/>
<accession>A0A0P1NVR2</accession>
<evidence type="ECO:0000313" key="3">
    <source>
        <dbReference type="Proteomes" id="UP000199197"/>
    </source>
</evidence>
<sequence length="224" mass="25622">MPPRSIKKFNRENAKMERIIQKWEKLQDTPLNLKSRLVIFISVIFLLAVFFFPLWRMQFFATFYPDGLKLYIYSYKLEGGKTAGRDDLREINTLNHYIGMKPLSQSDFAEFTYLPFVFGALGLLALRAVVLGKISTLVDLIVMYLYVGIFSILDFYNKLYTYGHNLAPDAPIKVQPFTPPLLGKKLIAQFTVYSYPDLGSIGLLLSLLTLVVALILTSKEVKTE</sequence>
<dbReference type="Proteomes" id="UP000199197">
    <property type="component" value="Unassembled WGS sequence"/>
</dbReference>
<reference evidence="3" key="1">
    <citation type="submission" date="2015-11" db="EMBL/GenBank/DDBJ databases">
        <authorList>
            <person name="Varghese N."/>
        </authorList>
    </citation>
    <scope>NUCLEOTIDE SEQUENCE [LARGE SCALE GENOMIC DNA]</scope>
    <source>
        <strain evidence="3">JGI-23</strain>
    </source>
</reference>
<name>A0A0P1NVR2_9BACT</name>
<feature type="transmembrane region" description="Helical" evidence="1">
    <location>
        <begin position="198"/>
        <end position="217"/>
    </location>
</feature>
<evidence type="ECO:0000256" key="1">
    <source>
        <dbReference type="SAM" id="Phobius"/>
    </source>
</evidence>
<keyword evidence="3" id="KW-1185">Reference proteome</keyword>
<protein>
    <recommendedName>
        <fullName evidence="4">Copper chaperone NosL</fullName>
    </recommendedName>
</protein>
<feature type="transmembrane region" description="Helical" evidence="1">
    <location>
        <begin position="111"/>
        <end position="130"/>
    </location>
</feature>